<name>A0A0D0F1E4_9FLAO</name>
<accession>A0A0D0F1E4</accession>
<keyword evidence="2" id="KW-0449">Lipoprotein</keyword>
<dbReference type="PANTHER" id="PTHR30203:SF33">
    <property type="entry name" value="BLR4455 PROTEIN"/>
    <property type="match status" value="1"/>
</dbReference>
<dbReference type="Gene3D" id="2.20.200.10">
    <property type="entry name" value="Outer membrane efflux proteins (OEP)"/>
    <property type="match status" value="1"/>
</dbReference>
<dbReference type="NCBIfam" id="TIGR01845">
    <property type="entry name" value="outer_NodT"/>
    <property type="match status" value="1"/>
</dbReference>
<dbReference type="InterPro" id="IPR010131">
    <property type="entry name" value="MdtP/NodT-like"/>
</dbReference>
<sequence length="473" mass="52524">MNSFKKIIFITTVSGLIVSCSVQKYKQPALDIPETFRNDETVQKDSTSNIARISYKDFFKDPVLVDLIDKAVQNNYNMKVALKQIEFASLGYRQSKWGNVPTVSANVASANISRPSDNSLNGLSLGQFLGQKYIEDYSTSINISWEADIWGKIKGAKEESLNSLLQTQEAAKAVKTRLVSEVVTGYYNLLMLDKQLEITRSNLSFADSTLTILKKQQELGMITSLAVEQQGITKDQILKTIPAIEGSINMQENALSILTGVLPNRIERHAKLDQIEIPEMLASGYPSEILTLRPDVKSRELEVRKSIATIHVAKTSMYPALNITAQGGLNSFKSSNWFEIPGSLFGMAAGSIMQPILGGKQLKTRFEQSKISSEQAELNFKQTVLTAVAEVSDALVQIQKLEEQQIIAQALVTRTEHVVVNSLTLYKYNEANYLDVIVAQTNRLQSELELSAIKTQRLNAITTLYRSLGGGWQ</sequence>
<dbReference type="EMBL" id="JPRK01000013">
    <property type="protein sequence ID" value="KIO51847.1"/>
    <property type="molecule type" value="Genomic_DNA"/>
</dbReference>
<dbReference type="EMBL" id="MUGX01000034">
    <property type="protein sequence ID" value="OXA84277.1"/>
    <property type="molecule type" value="Genomic_DNA"/>
</dbReference>
<protein>
    <submittedName>
        <fullName evidence="3">RND transporter</fullName>
    </submittedName>
</protein>
<evidence type="ECO:0000313" key="3">
    <source>
        <dbReference type="EMBL" id="KIO51847.1"/>
    </source>
</evidence>
<comment type="subcellular location">
    <subcellularLocation>
        <location evidence="2">Cell membrane</location>
        <topology evidence="2">Lipid-anchor</topology>
    </subcellularLocation>
</comment>
<dbReference type="PROSITE" id="PS51257">
    <property type="entry name" value="PROKAR_LIPOPROTEIN"/>
    <property type="match status" value="1"/>
</dbReference>
<reference evidence="3 5" key="1">
    <citation type="submission" date="2015-01" db="EMBL/GenBank/DDBJ databases">
        <title>Genome of Flavobacterium hibernum DSM 12611.</title>
        <authorList>
            <person name="Stropko S.J."/>
            <person name="Pipes S.E."/>
            <person name="Newman J.D."/>
        </authorList>
    </citation>
    <scope>NUCLEOTIDE SEQUENCE [LARGE SCALE GENOMIC DNA]</scope>
    <source>
        <strain evidence="3 5">DSM 12611</strain>
    </source>
</reference>
<gene>
    <name evidence="4" type="ORF">B0A73_20585</name>
    <name evidence="3" type="ORF">IW18_16495</name>
</gene>
<evidence type="ECO:0000313" key="4">
    <source>
        <dbReference type="EMBL" id="OXA84277.1"/>
    </source>
</evidence>
<keyword evidence="2" id="KW-0564">Palmitate</keyword>
<dbReference type="GO" id="GO:0005886">
    <property type="term" value="C:plasma membrane"/>
    <property type="evidence" value="ECO:0007669"/>
    <property type="project" value="UniProtKB-SubCell"/>
</dbReference>
<organism evidence="3 5">
    <name type="scientific">Flavobacterium hibernum</name>
    <dbReference type="NCBI Taxonomy" id="37752"/>
    <lineage>
        <taxon>Bacteria</taxon>
        <taxon>Pseudomonadati</taxon>
        <taxon>Bacteroidota</taxon>
        <taxon>Flavobacteriia</taxon>
        <taxon>Flavobacteriales</taxon>
        <taxon>Flavobacteriaceae</taxon>
        <taxon>Flavobacterium</taxon>
    </lineage>
</organism>
<evidence type="ECO:0000256" key="2">
    <source>
        <dbReference type="RuleBase" id="RU362097"/>
    </source>
</evidence>
<dbReference type="OrthoDB" id="9770517at2"/>
<dbReference type="Gene3D" id="1.20.1600.10">
    <property type="entry name" value="Outer membrane efflux proteins (OEP)"/>
    <property type="match status" value="1"/>
</dbReference>
<dbReference type="Proteomes" id="UP000032061">
    <property type="component" value="Unassembled WGS sequence"/>
</dbReference>
<dbReference type="SUPFAM" id="SSF56954">
    <property type="entry name" value="Outer membrane efflux proteins (OEP)"/>
    <property type="match status" value="1"/>
</dbReference>
<keyword evidence="2" id="KW-0812">Transmembrane</keyword>
<comment type="caution">
    <text evidence="3">The sequence shown here is derived from an EMBL/GenBank/DDBJ whole genome shotgun (WGS) entry which is preliminary data.</text>
</comment>
<dbReference type="PANTHER" id="PTHR30203">
    <property type="entry name" value="OUTER MEMBRANE CATION EFFLUX PROTEIN"/>
    <property type="match status" value="1"/>
</dbReference>
<dbReference type="AlphaFoldDB" id="A0A0D0F1E4"/>
<comment type="similarity">
    <text evidence="1 2">Belongs to the outer membrane factor (OMF) (TC 1.B.17) family.</text>
</comment>
<proteinExistence type="inferred from homology"/>
<dbReference type="Proteomes" id="UP000198302">
    <property type="component" value="Unassembled WGS sequence"/>
</dbReference>
<dbReference type="STRING" id="37752.IW18_16495"/>
<dbReference type="Pfam" id="PF02321">
    <property type="entry name" value="OEP"/>
    <property type="match status" value="2"/>
</dbReference>
<evidence type="ECO:0000313" key="6">
    <source>
        <dbReference type="Proteomes" id="UP000198302"/>
    </source>
</evidence>
<dbReference type="RefSeq" id="WP_041518974.1">
    <property type="nucleotide sequence ID" value="NZ_JPRK01000013.1"/>
</dbReference>
<evidence type="ECO:0000313" key="5">
    <source>
        <dbReference type="Proteomes" id="UP000032061"/>
    </source>
</evidence>
<reference evidence="4 6" key="2">
    <citation type="submission" date="2016-11" db="EMBL/GenBank/DDBJ databases">
        <title>Whole genomes of Flavobacteriaceae.</title>
        <authorList>
            <person name="Stine C."/>
            <person name="Li C."/>
            <person name="Tadesse D."/>
        </authorList>
    </citation>
    <scope>NUCLEOTIDE SEQUENCE [LARGE SCALE GENOMIC DNA]</scope>
    <source>
        <strain evidence="4 6">ATCC 51468</strain>
    </source>
</reference>
<dbReference type="InterPro" id="IPR003423">
    <property type="entry name" value="OMP_efflux"/>
</dbReference>
<keyword evidence="6" id="KW-1185">Reference proteome</keyword>
<dbReference type="GO" id="GO:0015562">
    <property type="term" value="F:efflux transmembrane transporter activity"/>
    <property type="evidence" value="ECO:0007669"/>
    <property type="project" value="InterPro"/>
</dbReference>
<evidence type="ECO:0000256" key="1">
    <source>
        <dbReference type="ARBA" id="ARBA00007613"/>
    </source>
</evidence>
<keyword evidence="2" id="KW-0472">Membrane</keyword>
<keyword evidence="2" id="KW-1134">Transmembrane beta strand</keyword>